<accession>A0A4Q4SUI6</accession>
<evidence type="ECO:0000313" key="2">
    <source>
        <dbReference type="Proteomes" id="UP000293360"/>
    </source>
</evidence>
<dbReference type="InterPro" id="IPR011990">
    <property type="entry name" value="TPR-like_helical_dom_sf"/>
</dbReference>
<dbReference type="PANTHER" id="PTHR45588">
    <property type="entry name" value="TPR DOMAIN-CONTAINING PROTEIN"/>
    <property type="match status" value="1"/>
</dbReference>
<dbReference type="STRING" id="155417.A0A4Q4SUI6"/>
<dbReference type="Gene3D" id="1.25.40.10">
    <property type="entry name" value="Tetratricopeptide repeat domain"/>
    <property type="match status" value="2"/>
</dbReference>
<proteinExistence type="predicted"/>
<dbReference type="PANTHER" id="PTHR45588:SF1">
    <property type="entry name" value="WW DOMAIN-CONTAINING PROTEIN"/>
    <property type="match status" value="1"/>
</dbReference>
<reference evidence="1 2" key="1">
    <citation type="submission" date="2018-06" db="EMBL/GenBank/DDBJ databases">
        <title>Complete Genomes of Monosporascus.</title>
        <authorList>
            <person name="Robinson A.J."/>
            <person name="Natvig D.O."/>
        </authorList>
    </citation>
    <scope>NUCLEOTIDE SEQUENCE [LARGE SCALE GENOMIC DNA]</scope>
    <source>
        <strain evidence="1 2">CBS 110550</strain>
    </source>
</reference>
<name>A0A4Q4SUI6_9PEZI</name>
<gene>
    <name evidence="1" type="ORF">DL764_009626</name>
</gene>
<dbReference type="InterPro" id="IPR019734">
    <property type="entry name" value="TPR_rpt"/>
</dbReference>
<comment type="caution">
    <text evidence="1">The sequence shown here is derived from an EMBL/GenBank/DDBJ whole genome shotgun (WGS) entry which is preliminary data.</text>
</comment>
<dbReference type="Proteomes" id="UP000293360">
    <property type="component" value="Unassembled WGS sequence"/>
</dbReference>
<protein>
    <recommendedName>
        <fullName evidence="3">TPR domain protein</fullName>
    </recommendedName>
</protein>
<dbReference type="EMBL" id="QJNU01000944">
    <property type="protein sequence ID" value="RYO82348.1"/>
    <property type="molecule type" value="Genomic_DNA"/>
</dbReference>
<sequence>MDGEAERMSTSSPYYNLGTYQRAINASSEEAQVWCTRGLIWSYAFNHEESEKCFKRALAFDGDCAFAHWGVAYALGPNYNFPWDSMDQIEDTARRGRCAIEKAKAAVHNALPVEKALVVALEHRFPTDNFEEDNAIWNQRYADAMEKVYKEFSDDLDVAVLYADALMNLTPWRLWDLPSGKPASDARTLDAKAVLDRAMAQDSGMQHPGVLHLYIHLMEMSPTPEAALDVANRLRGIVPDSGHLNHMPSHIDVLVGDYQNGIDSNQVAIVADEKFLDREGALKFYTLYRLHCYHFRIYCAMFAGQSKPALESATRLMEAVPETLLRLETPPMADWMESFISIRVHVFIRFGRWQDLIDLPLPEDAVLYSVTTAMTHYGKGMAYAATGRISEAEKERSAFQEAFKLVPTSRTLFNNTCVDILRVAEAMLDGELDYRKGLYETAFAHLREAIIRNRNLPYDEPWGFMQPPCHALGALLMEQGHFGQAITVYEEDLGVSDSLPRALRHPKNVWALHGYHECLLRLGRTEEAEAIKPQLDLAVAGADIPVRSSCFCRSVGS</sequence>
<organism evidence="1 2">
    <name type="scientific">Monosporascus ibericus</name>
    <dbReference type="NCBI Taxonomy" id="155417"/>
    <lineage>
        <taxon>Eukaryota</taxon>
        <taxon>Fungi</taxon>
        <taxon>Dikarya</taxon>
        <taxon>Ascomycota</taxon>
        <taxon>Pezizomycotina</taxon>
        <taxon>Sordariomycetes</taxon>
        <taxon>Xylariomycetidae</taxon>
        <taxon>Xylariales</taxon>
        <taxon>Xylariales incertae sedis</taxon>
        <taxon>Monosporascus</taxon>
    </lineage>
</organism>
<dbReference type="AlphaFoldDB" id="A0A4Q4SUI6"/>
<evidence type="ECO:0008006" key="3">
    <source>
        <dbReference type="Google" id="ProtNLM"/>
    </source>
</evidence>
<evidence type="ECO:0000313" key="1">
    <source>
        <dbReference type="EMBL" id="RYO82348.1"/>
    </source>
</evidence>
<keyword evidence="2" id="KW-1185">Reference proteome</keyword>
<dbReference type="SMART" id="SM00028">
    <property type="entry name" value="TPR"/>
    <property type="match status" value="2"/>
</dbReference>
<dbReference type="SUPFAM" id="SSF48452">
    <property type="entry name" value="TPR-like"/>
    <property type="match status" value="2"/>
</dbReference>
<dbReference type="OrthoDB" id="414774at2759"/>